<dbReference type="RefSeq" id="WP_231820454.1">
    <property type="nucleotide sequence ID" value="NZ_CP082781.1"/>
</dbReference>
<evidence type="ECO:0000256" key="1">
    <source>
        <dbReference type="SAM" id="Phobius"/>
    </source>
</evidence>
<dbReference type="Proteomes" id="UP001199642">
    <property type="component" value="Chromosome"/>
</dbReference>
<evidence type="ECO:0000313" key="3">
    <source>
        <dbReference type="Proteomes" id="UP001199642"/>
    </source>
</evidence>
<organism evidence="2 3">
    <name type="scientific">Microbacterium resistens</name>
    <dbReference type="NCBI Taxonomy" id="156977"/>
    <lineage>
        <taxon>Bacteria</taxon>
        <taxon>Bacillati</taxon>
        <taxon>Actinomycetota</taxon>
        <taxon>Actinomycetes</taxon>
        <taxon>Micrococcales</taxon>
        <taxon>Microbacteriaceae</taxon>
        <taxon>Microbacterium</taxon>
    </lineage>
</organism>
<keyword evidence="1" id="KW-0812">Transmembrane</keyword>
<sequence length="85" mass="8734">MLIVVISPVVLIIAAIPTMGQGGDLKNTAILTSLVGGATVLVLAIAARLIWRSTPSARRRVPVIALIAAAIITTISAALIWISGH</sequence>
<dbReference type="EMBL" id="CP082781">
    <property type="protein sequence ID" value="UGS26930.1"/>
    <property type="molecule type" value="Genomic_DNA"/>
</dbReference>
<keyword evidence="1" id="KW-1133">Transmembrane helix</keyword>
<gene>
    <name evidence="2" type="ORF">K8F61_01505</name>
</gene>
<evidence type="ECO:0000313" key="2">
    <source>
        <dbReference type="EMBL" id="UGS26930.1"/>
    </source>
</evidence>
<feature type="transmembrane region" description="Helical" evidence="1">
    <location>
        <begin position="30"/>
        <end position="51"/>
    </location>
</feature>
<reference evidence="2 3" key="1">
    <citation type="submission" date="2023-01" db="EMBL/GenBank/DDBJ databases">
        <title>Characterization of estradiol degrading bacteria Microbacterium sp. MZT7 and reveal degrading genes through genome analysis.</title>
        <authorList>
            <person name="Hao P."/>
            <person name="Gao Y."/>
        </authorList>
    </citation>
    <scope>NUCLEOTIDE SEQUENCE [LARGE SCALE GENOMIC DNA]</scope>
    <source>
        <strain evidence="2 3">MZT7</strain>
    </source>
</reference>
<keyword evidence="3" id="KW-1185">Reference proteome</keyword>
<keyword evidence="1" id="KW-0472">Membrane</keyword>
<accession>A0ABY3RVD7</accession>
<proteinExistence type="predicted"/>
<feature type="transmembrane region" description="Helical" evidence="1">
    <location>
        <begin position="63"/>
        <end position="82"/>
    </location>
</feature>
<protein>
    <submittedName>
        <fullName evidence="2">Uncharacterized protein</fullName>
    </submittedName>
</protein>
<name>A0ABY3RVD7_9MICO</name>